<dbReference type="HOGENOM" id="CLU_1795031_0_0_9"/>
<dbReference type="RefSeq" id="WP_006857559.1">
    <property type="nucleotide sequence ID" value="NZ_GG692725.1"/>
</dbReference>
<reference evidence="1 2" key="1">
    <citation type="submission" date="2009-08" db="EMBL/GenBank/DDBJ databases">
        <authorList>
            <person name="Weinstock G."/>
            <person name="Sodergren E."/>
            <person name="Clifton S."/>
            <person name="Fulton L."/>
            <person name="Fulton B."/>
            <person name="Courtney L."/>
            <person name="Fronick C."/>
            <person name="Harrison M."/>
            <person name="Strong C."/>
            <person name="Farmer C."/>
            <person name="Delahaunty K."/>
            <person name="Markovic C."/>
            <person name="Hall O."/>
            <person name="Minx P."/>
            <person name="Tomlinson C."/>
            <person name="Mitreva M."/>
            <person name="Nelson J."/>
            <person name="Hou S."/>
            <person name="Wollam A."/>
            <person name="Pepin K.H."/>
            <person name="Johnson M."/>
            <person name="Bhonagiri V."/>
            <person name="Nash W.E."/>
            <person name="Warren W."/>
            <person name="Chinwalla A."/>
            <person name="Mardis E.R."/>
            <person name="Wilson R.K."/>
        </authorList>
    </citation>
    <scope>NUCLEOTIDE SEQUENCE [LARGE SCALE GENOMIC DNA]</scope>
    <source>
        <strain evidence="1 2">L1-82</strain>
    </source>
</reference>
<sequence length="144" mass="17125">MKKKNSTLNFGEDRCYLPRGFRKILLMYFNMKVRKKQVDASIEMKVVALEKVIETQKQIIQMKKDLNIDVSLNADKRLHVLSMDDLMAYAEYFDEHVSVEGRYSFSGVWYIYASFYHSGTEIYTFPDEEEVEKYIKEGKIENYE</sequence>
<dbReference type="AlphaFoldDB" id="C7GC39"/>
<gene>
    <name evidence="1" type="ORF">ROSINTL182_07474</name>
</gene>
<comment type="caution">
    <text evidence="1">The sequence shown here is derived from an EMBL/GenBank/DDBJ whole genome shotgun (WGS) entry which is preliminary data.</text>
</comment>
<dbReference type="GeneID" id="61433544"/>
<dbReference type="Proteomes" id="UP000004828">
    <property type="component" value="Unassembled WGS sequence"/>
</dbReference>
<protein>
    <submittedName>
        <fullName evidence="1">Uncharacterized protein</fullName>
    </submittedName>
</protein>
<proteinExistence type="predicted"/>
<dbReference type="EMBL" id="ABYJ02000109">
    <property type="protein sequence ID" value="EEV00683.1"/>
    <property type="molecule type" value="Genomic_DNA"/>
</dbReference>
<evidence type="ECO:0000313" key="1">
    <source>
        <dbReference type="EMBL" id="EEV00683.1"/>
    </source>
</evidence>
<organism evidence="1 2">
    <name type="scientific">Roseburia intestinalis L1-82</name>
    <dbReference type="NCBI Taxonomy" id="536231"/>
    <lineage>
        <taxon>Bacteria</taxon>
        <taxon>Bacillati</taxon>
        <taxon>Bacillota</taxon>
        <taxon>Clostridia</taxon>
        <taxon>Lachnospirales</taxon>
        <taxon>Lachnospiraceae</taxon>
        <taxon>Roseburia</taxon>
    </lineage>
</organism>
<name>C7GC39_9FIRM</name>
<evidence type="ECO:0000313" key="2">
    <source>
        <dbReference type="Proteomes" id="UP000004828"/>
    </source>
</evidence>
<accession>C7GC39</accession>